<dbReference type="PANTHER" id="PTHR39518">
    <property type="entry name" value="UPF0215 PROTEIN MJ1150"/>
    <property type="match status" value="1"/>
</dbReference>
<dbReference type="KEGG" id="tvd:SG34_023065"/>
<accession>A0AAE9Z047</accession>
<dbReference type="PANTHER" id="PTHR39518:SF2">
    <property type="entry name" value="UPF0215 PROTEIN MJ1150"/>
    <property type="match status" value="1"/>
</dbReference>
<protein>
    <submittedName>
        <fullName evidence="1">DUF99 family protein</fullName>
    </submittedName>
</protein>
<proteinExistence type="inferred from homology"/>
<evidence type="ECO:0000313" key="2">
    <source>
        <dbReference type="Proteomes" id="UP000032352"/>
    </source>
</evidence>
<sequence length="200" mass="21597">MKSLAEVIRLNKQLRTIGFDDAPFNRKAGSKVNISGIVCTNTRFEGMLWGEASKDGVDATDVLIDMLKPSKFYQQVHAVLLDGIAIGGFNLINLETLSESLQLPCIAVMRKHPDVAAVKKVLSRFDDAESRLATLAAAGDIYTYTSPTDKTFYFQMKGCSAETAGLLLEKVTDNGNVPETLRLAHLIGAAVKTGQSSNSA</sequence>
<gene>
    <name evidence="1" type="ORF">SG34_023065</name>
</gene>
<dbReference type="AlphaFoldDB" id="A0AAE9Z047"/>
<dbReference type="Gene3D" id="3.30.2170.10">
    <property type="entry name" value="archaeoglobus fulgidus dsm 4304 superfamily"/>
    <property type="match status" value="1"/>
</dbReference>
<evidence type="ECO:0000313" key="1">
    <source>
        <dbReference type="EMBL" id="WDE04195.1"/>
    </source>
</evidence>
<organism evidence="1 2">
    <name type="scientific">Thalassomonas viridans</name>
    <dbReference type="NCBI Taxonomy" id="137584"/>
    <lineage>
        <taxon>Bacteria</taxon>
        <taxon>Pseudomonadati</taxon>
        <taxon>Pseudomonadota</taxon>
        <taxon>Gammaproteobacteria</taxon>
        <taxon>Alteromonadales</taxon>
        <taxon>Colwelliaceae</taxon>
        <taxon>Thalassomonas</taxon>
    </lineage>
</organism>
<dbReference type="InterPro" id="IPR002802">
    <property type="entry name" value="Endo_dU"/>
</dbReference>
<name>A0AAE9Z047_9GAMM</name>
<dbReference type="Pfam" id="PF01949">
    <property type="entry name" value="Endo_dU"/>
    <property type="match status" value="1"/>
</dbReference>
<dbReference type="HAMAP" id="MF_00582">
    <property type="entry name" value="UPF0215"/>
    <property type="match status" value="1"/>
</dbReference>
<dbReference type="Proteomes" id="UP000032352">
    <property type="component" value="Chromosome"/>
</dbReference>
<reference evidence="1 2" key="2">
    <citation type="journal article" date="2022" name="Mar. Drugs">
        <title>Bioassay-Guided Fractionation Leads to the Detection of Cholic Acid Generated by the Rare Thalassomonas sp.</title>
        <authorList>
            <person name="Pheiffer F."/>
            <person name="Schneider Y.K."/>
            <person name="Hansen E.H."/>
            <person name="Andersen J.H."/>
            <person name="Isaksson J."/>
            <person name="Busche T."/>
            <person name="R C."/>
            <person name="Kalinowski J."/>
            <person name="Zyl L.V."/>
            <person name="Trindade M."/>
        </authorList>
    </citation>
    <scope>NUCLEOTIDE SEQUENCE [LARGE SCALE GENOMIC DNA]</scope>
    <source>
        <strain evidence="1 2">XOM25</strain>
    </source>
</reference>
<reference evidence="1 2" key="1">
    <citation type="journal article" date="2015" name="Genome Announc.">
        <title>Draft Genome Sequences of Marine Isolates of Thalassomonas viridans and Thalassomonas actiniarum.</title>
        <authorList>
            <person name="Olonade I."/>
            <person name="van Zyl L.J."/>
            <person name="Trindade M."/>
        </authorList>
    </citation>
    <scope>NUCLEOTIDE SEQUENCE [LARGE SCALE GENOMIC DNA]</scope>
    <source>
        <strain evidence="1 2">XOM25</strain>
    </source>
</reference>
<dbReference type="PIRSF" id="PIRSF006380">
    <property type="entry name" value="UCP006380"/>
    <property type="match status" value="1"/>
</dbReference>
<dbReference type="EMBL" id="CP059733">
    <property type="protein sequence ID" value="WDE04195.1"/>
    <property type="molecule type" value="Genomic_DNA"/>
</dbReference>
<dbReference type="RefSeq" id="WP_044837196.1">
    <property type="nucleotide sequence ID" value="NZ_CP059733.1"/>
</dbReference>
<keyword evidence="2" id="KW-1185">Reference proteome</keyword>